<dbReference type="PROSITE" id="PS51257">
    <property type="entry name" value="PROKAR_LIPOPROTEIN"/>
    <property type="match status" value="1"/>
</dbReference>
<name>A0A1G8JXX2_9RHOO</name>
<keyword evidence="3" id="KW-1003">Cell membrane</keyword>
<evidence type="ECO:0000313" key="11">
    <source>
        <dbReference type="EMBL" id="SDI36008.1"/>
    </source>
</evidence>
<reference evidence="11 12" key="1">
    <citation type="submission" date="2016-10" db="EMBL/GenBank/DDBJ databases">
        <authorList>
            <person name="de Groot N.N."/>
        </authorList>
    </citation>
    <scope>NUCLEOTIDE SEQUENCE [LARGE SCALE GENOMIC DNA]</scope>
    <source>
        <strain evidence="11 12">DSM 5885</strain>
    </source>
</reference>
<comment type="subunit">
    <text evidence="9">The complex comprises the extracytoplasmic solute receptor protein and the two transmembrane proteins.</text>
</comment>
<dbReference type="InterPro" id="IPR055348">
    <property type="entry name" value="DctQ"/>
</dbReference>
<keyword evidence="7 9" id="KW-0472">Membrane</keyword>
<dbReference type="Proteomes" id="UP000198607">
    <property type="component" value="Unassembled WGS sequence"/>
</dbReference>
<keyword evidence="5 9" id="KW-0812">Transmembrane</keyword>
<dbReference type="EMBL" id="FNCY01000017">
    <property type="protein sequence ID" value="SDI36008.1"/>
    <property type="molecule type" value="Genomic_DNA"/>
</dbReference>
<evidence type="ECO:0000256" key="5">
    <source>
        <dbReference type="ARBA" id="ARBA00022692"/>
    </source>
</evidence>
<dbReference type="STRING" id="83767.SAMN05660652_03289"/>
<keyword evidence="6 9" id="KW-1133">Transmembrane helix</keyword>
<sequence length="172" mass="19643">MQILRSFYNLVRKLDNFLGMTAMAFIILLACANVFMRYVVGRPWGWVEEVTVFTFVWLTMLGASAVVHVEGHCSIDVLVRRFPSKWQRAVSIFGDLVVLVTLVLLIWFGILLTIKGQTKLTPILGIPYSYVDASVPVSCFFMLMYYGRMFWNSLRGEKNTTNLDDESVEPAQ</sequence>
<evidence type="ECO:0000256" key="1">
    <source>
        <dbReference type="ARBA" id="ARBA00004429"/>
    </source>
</evidence>
<keyword evidence="12" id="KW-1185">Reference proteome</keyword>
<dbReference type="OrthoDB" id="9791324at2"/>
<keyword evidence="2 9" id="KW-0813">Transport</keyword>
<feature type="domain" description="Tripartite ATP-independent periplasmic transporters DctQ component" evidence="10">
    <location>
        <begin position="26"/>
        <end position="155"/>
    </location>
</feature>
<dbReference type="GO" id="GO:0015740">
    <property type="term" value="P:C4-dicarboxylate transport"/>
    <property type="evidence" value="ECO:0007669"/>
    <property type="project" value="TreeGrafter"/>
</dbReference>
<accession>A0A1G8JXX2</accession>
<keyword evidence="4 9" id="KW-0997">Cell inner membrane</keyword>
<evidence type="ECO:0000259" key="10">
    <source>
        <dbReference type="Pfam" id="PF04290"/>
    </source>
</evidence>
<feature type="transmembrane region" description="Helical" evidence="9">
    <location>
        <begin position="52"/>
        <end position="69"/>
    </location>
</feature>
<evidence type="ECO:0000313" key="12">
    <source>
        <dbReference type="Proteomes" id="UP000198607"/>
    </source>
</evidence>
<comment type="function">
    <text evidence="9">Part of the tripartite ATP-independent periplasmic (TRAP) transport system.</text>
</comment>
<evidence type="ECO:0000256" key="6">
    <source>
        <dbReference type="ARBA" id="ARBA00022989"/>
    </source>
</evidence>
<protein>
    <recommendedName>
        <fullName evidence="9">TRAP transporter small permease protein</fullName>
    </recommendedName>
</protein>
<dbReference type="GO" id="GO:0022857">
    <property type="term" value="F:transmembrane transporter activity"/>
    <property type="evidence" value="ECO:0007669"/>
    <property type="project" value="UniProtKB-UniRule"/>
</dbReference>
<dbReference type="PANTHER" id="PTHR35011:SF2">
    <property type="entry name" value="2,3-DIKETO-L-GULONATE TRAP TRANSPORTER SMALL PERMEASE PROTEIN YIAM"/>
    <property type="match status" value="1"/>
</dbReference>
<feature type="transmembrane region" description="Helical" evidence="9">
    <location>
        <begin position="90"/>
        <end position="114"/>
    </location>
</feature>
<feature type="transmembrane region" description="Helical" evidence="9">
    <location>
        <begin position="21"/>
        <end position="40"/>
    </location>
</feature>
<dbReference type="AlphaFoldDB" id="A0A1G8JXX2"/>
<dbReference type="GO" id="GO:0005886">
    <property type="term" value="C:plasma membrane"/>
    <property type="evidence" value="ECO:0007669"/>
    <property type="project" value="UniProtKB-SubCell"/>
</dbReference>
<evidence type="ECO:0000256" key="3">
    <source>
        <dbReference type="ARBA" id="ARBA00022475"/>
    </source>
</evidence>
<proteinExistence type="inferred from homology"/>
<evidence type="ECO:0000256" key="7">
    <source>
        <dbReference type="ARBA" id="ARBA00023136"/>
    </source>
</evidence>
<evidence type="ECO:0000256" key="4">
    <source>
        <dbReference type="ARBA" id="ARBA00022519"/>
    </source>
</evidence>
<organism evidence="11 12">
    <name type="scientific">Propionivibrio dicarboxylicus</name>
    <dbReference type="NCBI Taxonomy" id="83767"/>
    <lineage>
        <taxon>Bacteria</taxon>
        <taxon>Pseudomonadati</taxon>
        <taxon>Pseudomonadota</taxon>
        <taxon>Betaproteobacteria</taxon>
        <taxon>Rhodocyclales</taxon>
        <taxon>Rhodocyclaceae</taxon>
        <taxon>Propionivibrio</taxon>
    </lineage>
</organism>
<dbReference type="InterPro" id="IPR007387">
    <property type="entry name" value="TRAP_DctQ"/>
</dbReference>
<comment type="similarity">
    <text evidence="8 9">Belongs to the TRAP transporter small permease family.</text>
</comment>
<evidence type="ECO:0000256" key="8">
    <source>
        <dbReference type="ARBA" id="ARBA00038436"/>
    </source>
</evidence>
<feature type="transmembrane region" description="Helical" evidence="9">
    <location>
        <begin position="126"/>
        <end position="146"/>
    </location>
</feature>
<comment type="subcellular location">
    <subcellularLocation>
        <location evidence="1 9">Cell inner membrane</location>
        <topology evidence="1 9">Multi-pass membrane protein</topology>
    </subcellularLocation>
</comment>
<dbReference type="PANTHER" id="PTHR35011">
    <property type="entry name" value="2,3-DIKETO-L-GULONATE TRAP TRANSPORTER SMALL PERMEASE PROTEIN YIAM"/>
    <property type="match status" value="1"/>
</dbReference>
<evidence type="ECO:0000256" key="9">
    <source>
        <dbReference type="RuleBase" id="RU369079"/>
    </source>
</evidence>
<dbReference type="Pfam" id="PF04290">
    <property type="entry name" value="DctQ"/>
    <property type="match status" value="1"/>
</dbReference>
<dbReference type="RefSeq" id="WP_091939138.1">
    <property type="nucleotide sequence ID" value="NZ_FNCY01000017.1"/>
</dbReference>
<gene>
    <name evidence="11" type="ORF">SAMN05660652_03289</name>
</gene>
<evidence type="ECO:0000256" key="2">
    <source>
        <dbReference type="ARBA" id="ARBA00022448"/>
    </source>
</evidence>